<dbReference type="SUPFAM" id="SSF53187">
    <property type="entry name" value="Zn-dependent exopeptidases"/>
    <property type="match status" value="1"/>
</dbReference>
<feature type="domain" description="Peptidase M20 dimerisation" evidence="6">
    <location>
        <begin position="166"/>
        <end position="269"/>
    </location>
</feature>
<dbReference type="PANTHER" id="PTHR43808:SF8">
    <property type="entry name" value="PEPTIDASE M20 DIMERISATION DOMAIN-CONTAINING PROTEIN"/>
    <property type="match status" value="1"/>
</dbReference>
<sequence length="363" mass="39761">MTKEKFIDRLGKLVEIPTISQNVEANSKALGLVEEWADKRCKKLRVTNGNAEILLIGSGNLLQPKVGFLVHMDVVSAKPELFKLTHSGNRLLGRGVSDMKFSIPIGIELLNNVVKENSANDFTLAITTDEEVGGGEGGKHLADEIKFRPGVLIVPDGGDGLVLINKSKGVAHVWVESVGRPAHASEPWLGKNALTPLCRLAVTLLDKYDQNTQQVNWETTMNIGSFSGGKSVNQVCPEAVLKIDFRFPEKRSVAELLTEVQNLASQVDPDLQVKLAAAGDPTYTDIESTAVRKLMQASQEVLGHRLSVDGEFGASDARYWSKYEVPIIMTKPKGGGIHSDEEWIDLDSCMTFYSLMSRYISIL</sequence>
<dbReference type="InterPro" id="IPR011650">
    <property type="entry name" value="Peptidase_M20_dimer"/>
</dbReference>
<organism evidence="7 8">
    <name type="scientific">Candidatus Amesbacteria bacterium RIFOXYB1_FULL_44_23</name>
    <dbReference type="NCBI Taxonomy" id="1797263"/>
    <lineage>
        <taxon>Bacteria</taxon>
        <taxon>Candidatus Amesiibacteriota</taxon>
    </lineage>
</organism>
<keyword evidence="3" id="KW-0479">Metal-binding</keyword>
<dbReference type="GO" id="GO:0046872">
    <property type="term" value="F:metal ion binding"/>
    <property type="evidence" value="ECO:0007669"/>
    <property type="project" value="UniProtKB-KW"/>
</dbReference>
<dbReference type="Gene3D" id="3.40.630.10">
    <property type="entry name" value="Zn peptidases"/>
    <property type="match status" value="1"/>
</dbReference>
<evidence type="ECO:0000256" key="3">
    <source>
        <dbReference type="ARBA" id="ARBA00022723"/>
    </source>
</evidence>
<keyword evidence="5" id="KW-0862">Zinc</keyword>
<dbReference type="SUPFAM" id="SSF55031">
    <property type="entry name" value="Bacterial exopeptidase dimerisation domain"/>
    <property type="match status" value="1"/>
</dbReference>
<name>A0A1F4ZVU6_9BACT</name>
<evidence type="ECO:0000256" key="5">
    <source>
        <dbReference type="ARBA" id="ARBA00022833"/>
    </source>
</evidence>
<gene>
    <name evidence="7" type="ORF">A2397_03350</name>
</gene>
<accession>A0A1F4ZVU6</accession>
<dbReference type="InterPro" id="IPR036264">
    <property type="entry name" value="Bact_exopeptidase_dim_dom"/>
</dbReference>
<keyword evidence="4" id="KW-0378">Hydrolase</keyword>
<dbReference type="Pfam" id="PF07687">
    <property type="entry name" value="M20_dimer"/>
    <property type="match status" value="1"/>
</dbReference>
<dbReference type="InterPro" id="IPR002933">
    <property type="entry name" value="Peptidase_M20"/>
</dbReference>
<dbReference type="PANTHER" id="PTHR43808">
    <property type="entry name" value="ACETYLORNITHINE DEACETYLASE"/>
    <property type="match status" value="1"/>
</dbReference>
<evidence type="ECO:0000256" key="4">
    <source>
        <dbReference type="ARBA" id="ARBA00022801"/>
    </source>
</evidence>
<comment type="caution">
    <text evidence="7">The sequence shown here is derived from an EMBL/GenBank/DDBJ whole genome shotgun (WGS) entry which is preliminary data.</text>
</comment>
<dbReference type="Pfam" id="PF01546">
    <property type="entry name" value="Peptidase_M20"/>
    <property type="match status" value="1"/>
</dbReference>
<dbReference type="STRING" id="1797263.A2397_03350"/>
<evidence type="ECO:0000259" key="6">
    <source>
        <dbReference type="Pfam" id="PF07687"/>
    </source>
</evidence>
<reference evidence="7 8" key="1">
    <citation type="journal article" date="2016" name="Nat. Commun.">
        <title>Thousands of microbial genomes shed light on interconnected biogeochemical processes in an aquifer system.</title>
        <authorList>
            <person name="Anantharaman K."/>
            <person name="Brown C.T."/>
            <person name="Hug L.A."/>
            <person name="Sharon I."/>
            <person name="Castelle C.J."/>
            <person name="Probst A.J."/>
            <person name="Thomas B.C."/>
            <person name="Singh A."/>
            <person name="Wilkins M.J."/>
            <person name="Karaoz U."/>
            <person name="Brodie E.L."/>
            <person name="Williams K.H."/>
            <person name="Hubbard S.S."/>
            <person name="Banfield J.F."/>
        </authorList>
    </citation>
    <scope>NUCLEOTIDE SEQUENCE [LARGE SCALE GENOMIC DNA]</scope>
</reference>
<proteinExistence type="inferred from homology"/>
<dbReference type="EMBL" id="MEXR01000005">
    <property type="protein sequence ID" value="OGD10502.1"/>
    <property type="molecule type" value="Genomic_DNA"/>
</dbReference>
<evidence type="ECO:0000313" key="7">
    <source>
        <dbReference type="EMBL" id="OGD10502.1"/>
    </source>
</evidence>
<comment type="cofactor">
    <cofactor evidence="1">
        <name>Zn(2+)</name>
        <dbReference type="ChEBI" id="CHEBI:29105"/>
    </cofactor>
</comment>
<comment type="similarity">
    <text evidence="2">Belongs to the peptidase M20A family.</text>
</comment>
<dbReference type="Proteomes" id="UP000176424">
    <property type="component" value="Unassembled WGS sequence"/>
</dbReference>
<dbReference type="Gene3D" id="3.30.70.360">
    <property type="match status" value="1"/>
</dbReference>
<evidence type="ECO:0000256" key="1">
    <source>
        <dbReference type="ARBA" id="ARBA00001947"/>
    </source>
</evidence>
<dbReference type="InterPro" id="IPR050072">
    <property type="entry name" value="Peptidase_M20A"/>
</dbReference>
<protein>
    <recommendedName>
        <fullName evidence="6">Peptidase M20 dimerisation domain-containing protein</fullName>
    </recommendedName>
</protein>
<dbReference type="GO" id="GO:0016787">
    <property type="term" value="F:hydrolase activity"/>
    <property type="evidence" value="ECO:0007669"/>
    <property type="project" value="UniProtKB-KW"/>
</dbReference>
<dbReference type="AlphaFoldDB" id="A0A1F4ZVU6"/>
<evidence type="ECO:0000313" key="8">
    <source>
        <dbReference type="Proteomes" id="UP000176424"/>
    </source>
</evidence>
<evidence type="ECO:0000256" key="2">
    <source>
        <dbReference type="ARBA" id="ARBA00006247"/>
    </source>
</evidence>